<dbReference type="EMBL" id="VSSQ01023254">
    <property type="protein sequence ID" value="MPM70071.1"/>
    <property type="molecule type" value="Genomic_DNA"/>
</dbReference>
<gene>
    <name evidence="10" type="ORF">SDC9_117022</name>
</gene>
<dbReference type="GO" id="GO:0022857">
    <property type="term" value="F:transmembrane transporter activity"/>
    <property type="evidence" value="ECO:0007669"/>
    <property type="project" value="TreeGrafter"/>
</dbReference>
<protein>
    <recommendedName>
        <fullName evidence="9">Tripartite ATP-independent periplasmic transporters DctQ component domain-containing protein</fullName>
    </recommendedName>
</protein>
<dbReference type="PANTHER" id="PTHR35011:SF11">
    <property type="entry name" value="TRAP TRANSPORTER SMALL PERMEASE PROTEIN"/>
    <property type="match status" value="1"/>
</dbReference>
<dbReference type="InterPro" id="IPR055348">
    <property type="entry name" value="DctQ"/>
</dbReference>
<dbReference type="AlphaFoldDB" id="A0A645BZG2"/>
<sequence length="163" mass="17981">MLTSFSAGLQTVSRYLYAVLELLAKLIFVIMVVSVSIAVVGRFVFSKSPSWTEEVGILSLVWLCFLTAAMGIRSGSHMRMTIIEYIFSTKVCNVLHRISYGVLVALYVLFIKIGYDAILMMSKSILPATKLPLSVMYSAVFVSGVLGLVMAVAKVFDKESFRS</sequence>
<feature type="domain" description="Tripartite ATP-independent periplasmic transporters DctQ component" evidence="9">
    <location>
        <begin position="31"/>
        <end position="157"/>
    </location>
</feature>
<keyword evidence="5 8" id="KW-0812">Transmembrane</keyword>
<name>A0A645BZG2_9ZZZZ</name>
<feature type="transmembrane region" description="Helical" evidence="8">
    <location>
        <begin position="94"/>
        <end position="115"/>
    </location>
</feature>
<evidence type="ECO:0000256" key="1">
    <source>
        <dbReference type="ARBA" id="ARBA00004429"/>
    </source>
</evidence>
<accession>A0A645BZG2</accession>
<proteinExistence type="predicted"/>
<comment type="subcellular location">
    <subcellularLocation>
        <location evidence="1">Cell inner membrane</location>
        <topology evidence="1">Multi-pass membrane protein</topology>
    </subcellularLocation>
</comment>
<evidence type="ECO:0000313" key="10">
    <source>
        <dbReference type="EMBL" id="MPM70071.1"/>
    </source>
</evidence>
<dbReference type="GO" id="GO:0005886">
    <property type="term" value="C:plasma membrane"/>
    <property type="evidence" value="ECO:0007669"/>
    <property type="project" value="UniProtKB-SubCell"/>
</dbReference>
<reference evidence="10" key="1">
    <citation type="submission" date="2019-08" db="EMBL/GenBank/DDBJ databases">
        <authorList>
            <person name="Kucharzyk K."/>
            <person name="Murdoch R.W."/>
            <person name="Higgins S."/>
            <person name="Loffler F."/>
        </authorList>
    </citation>
    <scope>NUCLEOTIDE SEQUENCE</scope>
</reference>
<keyword evidence="7 8" id="KW-0472">Membrane</keyword>
<keyword evidence="6 8" id="KW-1133">Transmembrane helix</keyword>
<evidence type="ECO:0000256" key="8">
    <source>
        <dbReference type="SAM" id="Phobius"/>
    </source>
</evidence>
<feature type="transmembrane region" description="Helical" evidence="8">
    <location>
        <begin position="135"/>
        <end position="156"/>
    </location>
</feature>
<evidence type="ECO:0000259" key="9">
    <source>
        <dbReference type="Pfam" id="PF04290"/>
    </source>
</evidence>
<organism evidence="10">
    <name type="scientific">bioreactor metagenome</name>
    <dbReference type="NCBI Taxonomy" id="1076179"/>
    <lineage>
        <taxon>unclassified sequences</taxon>
        <taxon>metagenomes</taxon>
        <taxon>ecological metagenomes</taxon>
    </lineage>
</organism>
<keyword evidence="3" id="KW-1003">Cell membrane</keyword>
<evidence type="ECO:0000256" key="5">
    <source>
        <dbReference type="ARBA" id="ARBA00022692"/>
    </source>
</evidence>
<evidence type="ECO:0000256" key="4">
    <source>
        <dbReference type="ARBA" id="ARBA00022519"/>
    </source>
</evidence>
<evidence type="ECO:0000256" key="2">
    <source>
        <dbReference type="ARBA" id="ARBA00022448"/>
    </source>
</evidence>
<dbReference type="InterPro" id="IPR007387">
    <property type="entry name" value="TRAP_DctQ"/>
</dbReference>
<feature type="transmembrane region" description="Helical" evidence="8">
    <location>
        <begin position="55"/>
        <end position="73"/>
    </location>
</feature>
<keyword evidence="2" id="KW-0813">Transport</keyword>
<evidence type="ECO:0000256" key="3">
    <source>
        <dbReference type="ARBA" id="ARBA00022475"/>
    </source>
</evidence>
<comment type="caution">
    <text evidence="10">The sequence shown here is derived from an EMBL/GenBank/DDBJ whole genome shotgun (WGS) entry which is preliminary data.</text>
</comment>
<dbReference type="PANTHER" id="PTHR35011">
    <property type="entry name" value="2,3-DIKETO-L-GULONATE TRAP TRANSPORTER SMALL PERMEASE PROTEIN YIAM"/>
    <property type="match status" value="1"/>
</dbReference>
<evidence type="ECO:0000256" key="7">
    <source>
        <dbReference type="ARBA" id="ARBA00023136"/>
    </source>
</evidence>
<dbReference type="Pfam" id="PF04290">
    <property type="entry name" value="DctQ"/>
    <property type="match status" value="1"/>
</dbReference>
<keyword evidence="4" id="KW-0997">Cell inner membrane</keyword>
<dbReference type="GO" id="GO:0015740">
    <property type="term" value="P:C4-dicarboxylate transport"/>
    <property type="evidence" value="ECO:0007669"/>
    <property type="project" value="TreeGrafter"/>
</dbReference>
<feature type="transmembrane region" description="Helical" evidence="8">
    <location>
        <begin position="22"/>
        <end position="43"/>
    </location>
</feature>
<evidence type="ECO:0000256" key="6">
    <source>
        <dbReference type="ARBA" id="ARBA00022989"/>
    </source>
</evidence>